<dbReference type="InterPro" id="IPR011032">
    <property type="entry name" value="GroES-like_sf"/>
</dbReference>
<dbReference type="EMBL" id="QYUO01000003">
    <property type="protein sequence ID" value="RJF91747.1"/>
    <property type="molecule type" value="Genomic_DNA"/>
</dbReference>
<dbReference type="Pfam" id="PF00107">
    <property type="entry name" value="ADH_zinc_N"/>
    <property type="match status" value="1"/>
</dbReference>
<keyword evidence="3" id="KW-1185">Reference proteome</keyword>
<dbReference type="CDD" id="cd08241">
    <property type="entry name" value="QOR1"/>
    <property type="match status" value="1"/>
</dbReference>
<dbReference type="InterPro" id="IPR020843">
    <property type="entry name" value="ER"/>
</dbReference>
<protein>
    <submittedName>
        <fullName evidence="2">NADPH:quinone oxidoreductase family protein</fullName>
    </submittedName>
</protein>
<dbReference type="OrthoDB" id="4190732at2"/>
<dbReference type="PANTHER" id="PTHR43677">
    <property type="entry name" value="SHORT-CHAIN DEHYDROGENASE/REDUCTASE"/>
    <property type="match status" value="1"/>
</dbReference>
<gene>
    <name evidence="2" type="ORF">D3871_23940</name>
</gene>
<dbReference type="InterPro" id="IPR002364">
    <property type="entry name" value="Quin_OxRdtase/zeta-crystal_CS"/>
</dbReference>
<dbReference type="Gene3D" id="3.40.50.720">
    <property type="entry name" value="NAD(P)-binding Rossmann-like Domain"/>
    <property type="match status" value="1"/>
</dbReference>
<dbReference type="Pfam" id="PF08240">
    <property type="entry name" value="ADH_N"/>
    <property type="match status" value="1"/>
</dbReference>
<dbReference type="RefSeq" id="WP_119771645.1">
    <property type="nucleotide sequence ID" value="NZ_QYUO01000003.1"/>
</dbReference>
<feature type="domain" description="Enoyl reductase (ER)" evidence="1">
    <location>
        <begin position="10"/>
        <end position="326"/>
    </location>
</feature>
<dbReference type="GO" id="GO:0008270">
    <property type="term" value="F:zinc ion binding"/>
    <property type="evidence" value="ECO:0007669"/>
    <property type="project" value="InterPro"/>
</dbReference>
<proteinExistence type="predicted"/>
<dbReference type="PROSITE" id="PS01162">
    <property type="entry name" value="QOR_ZETA_CRYSTAL"/>
    <property type="match status" value="1"/>
</dbReference>
<dbReference type="AlphaFoldDB" id="A0A3A3FFC4"/>
<dbReference type="Proteomes" id="UP000265955">
    <property type="component" value="Unassembled WGS sequence"/>
</dbReference>
<dbReference type="InterPro" id="IPR013149">
    <property type="entry name" value="ADH-like_C"/>
</dbReference>
<dbReference type="PANTHER" id="PTHR43677:SF4">
    <property type="entry name" value="QUINONE OXIDOREDUCTASE-LIKE PROTEIN 2"/>
    <property type="match status" value="1"/>
</dbReference>
<organism evidence="2 3">
    <name type="scientific">Noviherbaspirillum saxi</name>
    <dbReference type="NCBI Taxonomy" id="2320863"/>
    <lineage>
        <taxon>Bacteria</taxon>
        <taxon>Pseudomonadati</taxon>
        <taxon>Pseudomonadota</taxon>
        <taxon>Betaproteobacteria</taxon>
        <taxon>Burkholderiales</taxon>
        <taxon>Oxalobacteraceae</taxon>
        <taxon>Noviherbaspirillum</taxon>
    </lineage>
</organism>
<comment type="caution">
    <text evidence="2">The sequence shown here is derived from an EMBL/GenBank/DDBJ whole genome shotgun (WGS) entry which is preliminary data.</text>
</comment>
<evidence type="ECO:0000313" key="3">
    <source>
        <dbReference type="Proteomes" id="UP000265955"/>
    </source>
</evidence>
<sequence>MRAILIREHGEPESLKIDDIPTPAVGDNEVLIDVHAIGINYPDLLVIRGQYQTLPPRPFVPGKEVAGVVAAIGNRVTSCKPGDRVVAQVEYGAYAEQLSATGPNCFVMPETMPFTDAAAMGLVYQTAHFALVERGQFRNGETVLVNGAGGGVGLAAVQIAKALGATVLAGVRGETHARLARGGGADHIIDLGAENLRVEIRRQVHAATNGRGADVVLDPIGGDVFDGSLRALAWRGRMVVIGFAAGRIPTIKANYLLLKNISVSGLQWSDYRERDPAWMRRVQDEIFGLYSAGKLKPTVMRAFPMDQFAEALSLVANGKVNGKVVLTTDNNKS</sequence>
<name>A0A3A3FFC4_9BURK</name>
<accession>A0A3A3FFC4</accession>
<dbReference type="InterPro" id="IPR013154">
    <property type="entry name" value="ADH-like_N"/>
</dbReference>
<dbReference type="InterPro" id="IPR051397">
    <property type="entry name" value="Zn-ADH-like_protein"/>
</dbReference>
<dbReference type="SUPFAM" id="SSF50129">
    <property type="entry name" value="GroES-like"/>
    <property type="match status" value="1"/>
</dbReference>
<evidence type="ECO:0000259" key="1">
    <source>
        <dbReference type="SMART" id="SM00829"/>
    </source>
</evidence>
<reference evidence="3" key="1">
    <citation type="submission" date="2018-09" db="EMBL/GenBank/DDBJ databases">
        <authorList>
            <person name="Zhu H."/>
        </authorList>
    </citation>
    <scope>NUCLEOTIDE SEQUENCE [LARGE SCALE GENOMIC DNA]</scope>
    <source>
        <strain evidence="3">K1R23-30</strain>
    </source>
</reference>
<dbReference type="SMART" id="SM00829">
    <property type="entry name" value="PKS_ER"/>
    <property type="match status" value="1"/>
</dbReference>
<dbReference type="Gene3D" id="3.90.180.10">
    <property type="entry name" value="Medium-chain alcohol dehydrogenases, catalytic domain"/>
    <property type="match status" value="1"/>
</dbReference>
<dbReference type="GO" id="GO:0016491">
    <property type="term" value="F:oxidoreductase activity"/>
    <property type="evidence" value="ECO:0007669"/>
    <property type="project" value="InterPro"/>
</dbReference>
<dbReference type="InterPro" id="IPR036291">
    <property type="entry name" value="NAD(P)-bd_dom_sf"/>
</dbReference>
<dbReference type="SUPFAM" id="SSF51735">
    <property type="entry name" value="NAD(P)-binding Rossmann-fold domains"/>
    <property type="match status" value="1"/>
</dbReference>
<evidence type="ECO:0000313" key="2">
    <source>
        <dbReference type="EMBL" id="RJF91747.1"/>
    </source>
</evidence>